<reference evidence="4" key="1">
    <citation type="submission" date="2017-02" db="EMBL/GenBank/DDBJ databases">
        <authorList>
            <person name="Varghese N."/>
            <person name="Submissions S."/>
        </authorList>
    </citation>
    <scope>NUCLEOTIDE SEQUENCE [LARGE SCALE GENOMIC DNA]</scope>
    <source>
        <strain evidence="4">VKM Ac-2052</strain>
    </source>
</reference>
<dbReference type="PROSITE" id="PS51257">
    <property type="entry name" value="PROKAR_LIPOPROTEIN"/>
    <property type="match status" value="1"/>
</dbReference>
<gene>
    <name evidence="3" type="ORF">SAMN06295879_2340</name>
</gene>
<evidence type="ECO:0000256" key="1">
    <source>
        <dbReference type="ARBA" id="ARBA00022729"/>
    </source>
</evidence>
<evidence type="ECO:0000313" key="3">
    <source>
        <dbReference type="EMBL" id="SKA97413.1"/>
    </source>
</evidence>
<organism evidence="3 4">
    <name type="scientific">Agreia bicolorata</name>
    <dbReference type="NCBI Taxonomy" id="110935"/>
    <lineage>
        <taxon>Bacteria</taxon>
        <taxon>Bacillati</taxon>
        <taxon>Actinomycetota</taxon>
        <taxon>Actinomycetes</taxon>
        <taxon>Micrococcales</taxon>
        <taxon>Microbacteriaceae</taxon>
        <taxon>Agreia</taxon>
    </lineage>
</organism>
<dbReference type="RefSeq" id="WP_078714571.1">
    <property type="nucleotide sequence ID" value="NZ_FUYG01000006.1"/>
</dbReference>
<name>A0A1T4Y6X6_9MICO</name>
<dbReference type="PANTHER" id="PTHR43649">
    <property type="entry name" value="ARABINOSE-BINDING PROTEIN-RELATED"/>
    <property type="match status" value="1"/>
</dbReference>
<sequence length="457" mass="48925">MATQQRRFNRFARTIAVAVSATALIALSACSAGGGGGGGDSALGFTAAEQVKDSPITVWVDASREPAVEAFKAKYPDIELNVETYDGNASGSGSFQTKISLFDQSGEGWPDVVFSTQNNDASWASKETNGQQAFAAPVNKGWFDKDFLDGFTPGALDPLTVDGTVYGLRNDLAQSVFWYDQTLFDQFGYQIPTTWEEYEALSDKLAAEHPGYILGSVGDAFVGMLVYYWGAQAPVFQLDGNTFSSDTSAENSKKMTELLDHMVANGTLAKESVFSSDFVQKYQGKALGMPGPIWFTGALFQNPDSLNVPAGQLGAATPLHWDGEEIGTGNVGGGTWFASSHTKNLDAVKTLMEFVTSADEFQVEQSGGYPAYASAAEKWIAKQATGGYFVGDFEKTVVDASSQVWTGWGYPSFSAETAYSKVVLPAIAAGDTIESVAAKWQTEMENEAQVQGYTVAK</sequence>
<dbReference type="SUPFAM" id="SSF53850">
    <property type="entry name" value="Periplasmic binding protein-like II"/>
    <property type="match status" value="1"/>
</dbReference>
<protein>
    <submittedName>
        <fullName evidence="3">Carbohydrate ABC transporter substrate-binding protein, CUT1 family</fullName>
    </submittedName>
</protein>
<dbReference type="PANTHER" id="PTHR43649:SF33">
    <property type="entry name" value="POLYGALACTURONAN_RHAMNOGALACTURONAN-BINDING PROTEIN YTCQ"/>
    <property type="match status" value="1"/>
</dbReference>
<accession>A0A1T4Y6X6</accession>
<dbReference type="Gene3D" id="3.40.190.10">
    <property type="entry name" value="Periplasmic binding protein-like II"/>
    <property type="match status" value="1"/>
</dbReference>
<evidence type="ECO:0000313" key="4">
    <source>
        <dbReference type="Proteomes" id="UP000189735"/>
    </source>
</evidence>
<dbReference type="InterPro" id="IPR050490">
    <property type="entry name" value="Bact_solute-bd_prot1"/>
</dbReference>
<dbReference type="EMBL" id="FUYG01000006">
    <property type="protein sequence ID" value="SKA97413.1"/>
    <property type="molecule type" value="Genomic_DNA"/>
</dbReference>
<keyword evidence="1 2" id="KW-0732">Signal</keyword>
<feature type="signal peptide" evidence="2">
    <location>
        <begin position="1"/>
        <end position="31"/>
    </location>
</feature>
<dbReference type="Proteomes" id="UP000189735">
    <property type="component" value="Unassembled WGS sequence"/>
</dbReference>
<dbReference type="AlphaFoldDB" id="A0A1T4Y6X6"/>
<feature type="chain" id="PRO_5038441702" evidence="2">
    <location>
        <begin position="32"/>
        <end position="457"/>
    </location>
</feature>
<evidence type="ECO:0000256" key="2">
    <source>
        <dbReference type="SAM" id="SignalP"/>
    </source>
</evidence>
<proteinExistence type="predicted"/>